<dbReference type="Proteomes" id="UP001500443">
    <property type="component" value="Unassembled WGS sequence"/>
</dbReference>
<evidence type="ECO:0000313" key="4">
    <source>
        <dbReference type="Proteomes" id="UP001500443"/>
    </source>
</evidence>
<proteinExistence type="predicted"/>
<dbReference type="Pfam" id="PF19493">
    <property type="entry name" value="Trypco1"/>
    <property type="match status" value="1"/>
</dbReference>
<feature type="compositionally biased region" description="Low complexity" evidence="1">
    <location>
        <begin position="174"/>
        <end position="200"/>
    </location>
</feature>
<accession>A0ABN2YRP4</accession>
<dbReference type="EMBL" id="BAAAPF010000137">
    <property type="protein sequence ID" value="GAA2131433.1"/>
    <property type="molecule type" value="Genomic_DNA"/>
</dbReference>
<feature type="region of interest" description="Disordered" evidence="1">
    <location>
        <begin position="30"/>
        <end position="86"/>
    </location>
</feature>
<keyword evidence="4" id="KW-1185">Reference proteome</keyword>
<dbReference type="InterPro" id="IPR045794">
    <property type="entry name" value="Trypco1"/>
</dbReference>
<reference evidence="3 4" key="1">
    <citation type="journal article" date="2019" name="Int. J. Syst. Evol. Microbiol.">
        <title>The Global Catalogue of Microorganisms (GCM) 10K type strain sequencing project: providing services to taxonomists for standard genome sequencing and annotation.</title>
        <authorList>
            <consortium name="The Broad Institute Genomics Platform"/>
            <consortium name="The Broad Institute Genome Sequencing Center for Infectious Disease"/>
            <person name="Wu L."/>
            <person name="Ma J."/>
        </authorList>
    </citation>
    <scope>NUCLEOTIDE SEQUENCE [LARGE SCALE GENOMIC DNA]</scope>
    <source>
        <strain evidence="3 4">JCM 15481</strain>
    </source>
</reference>
<evidence type="ECO:0000256" key="1">
    <source>
        <dbReference type="SAM" id="MobiDB-lite"/>
    </source>
</evidence>
<evidence type="ECO:0000313" key="3">
    <source>
        <dbReference type="EMBL" id="GAA2131433.1"/>
    </source>
</evidence>
<dbReference type="NCBIfam" id="NF041216">
    <property type="entry name" value="CU044_2847_fam"/>
    <property type="match status" value="1"/>
</dbReference>
<dbReference type="RefSeq" id="WP_344291344.1">
    <property type="nucleotide sequence ID" value="NZ_BAAAPF010000137.1"/>
</dbReference>
<feature type="region of interest" description="Disordered" evidence="1">
    <location>
        <begin position="158"/>
        <end position="200"/>
    </location>
</feature>
<feature type="domain" description="Trypsin-co-occurring" evidence="2">
    <location>
        <begin position="59"/>
        <end position="159"/>
    </location>
</feature>
<comment type="caution">
    <text evidence="3">The sequence shown here is derived from an EMBL/GenBank/DDBJ whole genome shotgun (WGS) entry which is preliminary data.</text>
</comment>
<name>A0ABN2YRP4_9ACTN</name>
<sequence length="200" mass="19547">MSSSLPQRVTLPDGTEVWVRATPLDERVARGTRALPGVPAPGGAQEDAGLDAVRDDGPEAVPGDEPDDVRDTGPYGASAADDDELEDVADWGRLTSRLAGLGPLVGGVAASVRAATAATAPHEVSVTFGVEISAGAGKAVALLADAQTAAQLSVTLTWQPGARSAEPPGPPGAPGAESPAAPDSAASGASGASSTASAPV</sequence>
<gene>
    <name evidence="3" type="ORF">GCM10009802_39640</name>
</gene>
<organism evidence="3 4">
    <name type="scientific">Streptomyces synnematoformans</name>
    <dbReference type="NCBI Taxonomy" id="415721"/>
    <lineage>
        <taxon>Bacteria</taxon>
        <taxon>Bacillati</taxon>
        <taxon>Actinomycetota</taxon>
        <taxon>Actinomycetes</taxon>
        <taxon>Kitasatosporales</taxon>
        <taxon>Streptomycetaceae</taxon>
        <taxon>Streptomyces</taxon>
    </lineage>
</organism>
<evidence type="ECO:0000259" key="2">
    <source>
        <dbReference type="Pfam" id="PF19493"/>
    </source>
</evidence>
<protein>
    <recommendedName>
        <fullName evidence="2">Trypsin-co-occurring domain-containing protein</fullName>
    </recommendedName>
</protein>